<dbReference type="Proteomes" id="UP001219518">
    <property type="component" value="Unassembled WGS sequence"/>
</dbReference>
<keyword evidence="2" id="KW-1185">Reference proteome</keyword>
<proteinExistence type="predicted"/>
<dbReference type="AlphaFoldDB" id="A0AAE1L8G6"/>
<sequence>MSDKTPYAFENVRPEKVFKEARYL</sequence>
<reference evidence="1" key="2">
    <citation type="journal article" date="2023" name="BMC Genomics">
        <title>Pest status, molecular evolution, and epigenetic factors derived from the genome assembly of Frankliniella fusca, a thysanopteran phytovirus vector.</title>
        <authorList>
            <person name="Catto M.A."/>
            <person name="Labadie P.E."/>
            <person name="Jacobson A.L."/>
            <person name="Kennedy G.G."/>
            <person name="Srinivasan R."/>
            <person name="Hunt B.G."/>
        </authorList>
    </citation>
    <scope>NUCLEOTIDE SEQUENCE</scope>
    <source>
        <strain evidence="1">PL_HMW_Pooled</strain>
    </source>
</reference>
<gene>
    <name evidence="1" type="ORF">KUF71_004005</name>
</gene>
<dbReference type="EMBL" id="JAHWGI010000107">
    <property type="protein sequence ID" value="KAK3909649.1"/>
    <property type="molecule type" value="Genomic_DNA"/>
</dbReference>
<accession>A0AAE1L8G6</accession>
<protein>
    <submittedName>
        <fullName evidence="1">Eukaryotic translation initiation factor 3 subunit C</fullName>
    </submittedName>
</protein>
<keyword evidence="1" id="KW-0396">Initiation factor</keyword>
<evidence type="ECO:0000313" key="1">
    <source>
        <dbReference type="EMBL" id="KAK3909649.1"/>
    </source>
</evidence>
<keyword evidence="1" id="KW-0648">Protein biosynthesis</keyword>
<name>A0AAE1L8G6_9NEOP</name>
<dbReference type="GO" id="GO:0003743">
    <property type="term" value="F:translation initiation factor activity"/>
    <property type="evidence" value="ECO:0007669"/>
    <property type="project" value="UniProtKB-KW"/>
</dbReference>
<evidence type="ECO:0000313" key="2">
    <source>
        <dbReference type="Proteomes" id="UP001219518"/>
    </source>
</evidence>
<organism evidence="1 2">
    <name type="scientific">Frankliniella fusca</name>
    <dbReference type="NCBI Taxonomy" id="407009"/>
    <lineage>
        <taxon>Eukaryota</taxon>
        <taxon>Metazoa</taxon>
        <taxon>Ecdysozoa</taxon>
        <taxon>Arthropoda</taxon>
        <taxon>Hexapoda</taxon>
        <taxon>Insecta</taxon>
        <taxon>Pterygota</taxon>
        <taxon>Neoptera</taxon>
        <taxon>Paraneoptera</taxon>
        <taxon>Thysanoptera</taxon>
        <taxon>Terebrantia</taxon>
        <taxon>Thripoidea</taxon>
        <taxon>Thripidae</taxon>
        <taxon>Frankliniella</taxon>
    </lineage>
</organism>
<comment type="caution">
    <text evidence="1">The sequence shown here is derived from an EMBL/GenBank/DDBJ whole genome shotgun (WGS) entry which is preliminary data.</text>
</comment>
<reference evidence="1" key="1">
    <citation type="submission" date="2021-07" db="EMBL/GenBank/DDBJ databases">
        <authorList>
            <person name="Catto M.A."/>
            <person name="Jacobson A."/>
            <person name="Kennedy G."/>
            <person name="Labadie P."/>
            <person name="Hunt B.G."/>
            <person name="Srinivasan R."/>
        </authorList>
    </citation>
    <scope>NUCLEOTIDE SEQUENCE</scope>
    <source>
        <strain evidence="1">PL_HMW_Pooled</strain>
        <tissue evidence="1">Head</tissue>
    </source>
</reference>
<feature type="non-terminal residue" evidence="1">
    <location>
        <position position="24"/>
    </location>
</feature>